<protein>
    <submittedName>
        <fullName evidence="1">E3 ubiquitin-protein ligase RNF103 isoform X4</fullName>
    </submittedName>
</protein>
<dbReference type="GO" id="GO:0005783">
    <property type="term" value="C:endoplasmic reticulum"/>
    <property type="evidence" value="ECO:0007669"/>
    <property type="project" value="TreeGrafter"/>
</dbReference>
<gene>
    <name evidence="1" type="primary">LOC109695708</name>
</gene>
<dbReference type="PANTHER" id="PTHR15302:SF0">
    <property type="entry name" value="E3 UBIQUITIN-PROTEIN LIGASE RNF103"/>
    <property type="match status" value="1"/>
</dbReference>
<dbReference type="OrthoDB" id="8062037at2759"/>
<dbReference type="InterPro" id="IPR042494">
    <property type="entry name" value="RNF103"/>
</dbReference>
<dbReference type="GO" id="GO:0016567">
    <property type="term" value="P:protein ubiquitination"/>
    <property type="evidence" value="ECO:0007669"/>
    <property type="project" value="InterPro"/>
</dbReference>
<dbReference type="GO" id="GO:0036503">
    <property type="term" value="P:ERAD pathway"/>
    <property type="evidence" value="ECO:0007669"/>
    <property type="project" value="TreeGrafter"/>
</dbReference>
<sequence length="192" mass="22092">MWLKLFFLLLYFLVLFVLARFFEAIVWYETGIFATQLVDPVALSFKKLKTILECRGLGYSGLPEKKDVRELVEKSGDLMEGELYSALKEEEASESVSSTNFSGEMHFYELVEDTKDGIWLVQLKEGCICSLLPVPHDKEFKVTRIEVTVKSTISFKVVKSFGQYLLKYYANIVPVWLKALIAAFEFIFAPRQ</sequence>
<dbReference type="CTD" id="51652"/>
<name>A0A8B7VQR1_CASCN</name>
<proteinExistence type="predicted"/>
<accession>A0A8B7VQR1</accession>
<dbReference type="GO" id="GO:0004842">
    <property type="term" value="F:ubiquitin-protein transferase activity"/>
    <property type="evidence" value="ECO:0007669"/>
    <property type="project" value="InterPro"/>
</dbReference>
<dbReference type="AlphaFoldDB" id="A0A8B7VQR1"/>
<evidence type="ECO:0000313" key="1">
    <source>
        <dbReference type="RefSeq" id="XP_020033963.1"/>
    </source>
</evidence>
<organism evidence="1">
    <name type="scientific">Castor canadensis</name>
    <name type="common">American beaver</name>
    <dbReference type="NCBI Taxonomy" id="51338"/>
    <lineage>
        <taxon>Eukaryota</taxon>
        <taxon>Metazoa</taxon>
        <taxon>Chordata</taxon>
        <taxon>Craniata</taxon>
        <taxon>Vertebrata</taxon>
        <taxon>Euteleostomi</taxon>
        <taxon>Mammalia</taxon>
        <taxon>Eutheria</taxon>
        <taxon>Euarchontoglires</taxon>
        <taxon>Glires</taxon>
        <taxon>Rodentia</taxon>
        <taxon>Castorimorpha</taxon>
        <taxon>Castoridae</taxon>
        <taxon>Castor</taxon>
    </lineage>
</organism>
<dbReference type="PANTHER" id="PTHR15302">
    <property type="entry name" value="E3 UBIQUITIN-PROTEIN LIGASE RNF103"/>
    <property type="match status" value="1"/>
</dbReference>
<reference evidence="1" key="1">
    <citation type="submission" date="2025-08" db="UniProtKB">
        <authorList>
            <consortium name="RefSeq"/>
        </authorList>
    </citation>
    <scope>IDENTIFICATION</scope>
    <source>
        <tissue evidence="1">Leukocyte</tissue>
    </source>
</reference>
<dbReference type="RefSeq" id="XP_020033963.1">
    <property type="nucleotide sequence ID" value="XM_020178374.1"/>
</dbReference>